<proteinExistence type="predicted"/>
<dbReference type="EMBL" id="KV417621">
    <property type="protein sequence ID" value="KZP14159.1"/>
    <property type="molecule type" value="Genomic_DNA"/>
</dbReference>
<dbReference type="Proteomes" id="UP000076532">
    <property type="component" value="Unassembled WGS sequence"/>
</dbReference>
<keyword evidence="2" id="KW-0472">Membrane</keyword>
<dbReference type="STRING" id="436010.A0A166CZF5"/>
<sequence length="420" mass="46168">MHEVGATPNNDIPFQQAPTACAKPPAGKLLGQYPASASLIGIGSLSMPGTSDRPSVLLTLSVLTGLPILLWAYKSAMVYLFQRLGKIIYMGYVPPGARTEELGRDFPARLLRSTNTIKDGATVDIGIVYFQGNAGNPLHRIPLFQTLLRPSPFPFHLNPLASQSSPPKLAILAVAPRSYWKLSASKPTQRGLTNDYAHVLSYAVHRWPTDPLYANIQGLILENPFSSIPAMIRALYPEKWTPYHHHHHHHHHMGLGPLVWDAWDAVGAITAILPPPSSHTLSVQKDEPGAQNPIQRGTRDNMVPRKMGEELWTAASASATHSNFVIVNIFGAITSFHEFLFVFGAVSSKKSNDMRSADGGMAMARRVIIADGLHKNPRQRRQWLREMTRYIGRHMLVAARMDIDGGGRVGSRLMKGITGT</sequence>
<evidence type="ECO:0000313" key="4">
    <source>
        <dbReference type="Proteomes" id="UP000076532"/>
    </source>
</evidence>
<accession>A0A166CZF5</accession>
<feature type="transmembrane region" description="Helical" evidence="2">
    <location>
        <begin position="55"/>
        <end position="73"/>
    </location>
</feature>
<protein>
    <submittedName>
        <fullName evidence="3">Uncharacterized protein</fullName>
    </submittedName>
</protein>
<gene>
    <name evidence="3" type="ORF">FIBSPDRAFT_935897</name>
</gene>
<feature type="region of interest" description="Disordered" evidence="1">
    <location>
        <begin position="279"/>
        <end position="300"/>
    </location>
</feature>
<keyword evidence="2" id="KW-1133">Transmembrane helix</keyword>
<evidence type="ECO:0000256" key="1">
    <source>
        <dbReference type="SAM" id="MobiDB-lite"/>
    </source>
</evidence>
<organism evidence="3 4">
    <name type="scientific">Athelia psychrophila</name>
    <dbReference type="NCBI Taxonomy" id="1759441"/>
    <lineage>
        <taxon>Eukaryota</taxon>
        <taxon>Fungi</taxon>
        <taxon>Dikarya</taxon>
        <taxon>Basidiomycota</taxon>
        <taxon>Agaricomycotina</taxon>
        <taxon>Agaricomycetes</taxon>
        <taxon>Agaricomycetidae</taxon>
        <taxon>Atheliales</taxon>
        <taxon>Atheliaceae</taxon>
        <taxon>Athelia</taxon>
    </lineage>
</organism>
<dbReference type="OrthoDB" id="10249433at2759"/>
<evidence type="ECO:0000256" key="2">
    <source>
        <dbReference type="SAM" id="Phobius"/>
    </source>
</evidence>
<reference evidence="3 4" key="1">
    <citation type="journal article" date="2016" name="Mol. Biol. Evol.">
        <title>Comparative Genomics of Early-Diverging Mushroom-Forming Fungi Provides Insights into the Origins of Lignocellulose Decay Capabilities.</title>
        <authorList>
            <person name="Nagy L.G."/>
            <person name="Riley R."/>
            <person name="Tritt A."/>
            <person name="Adam C."/>
            <person name="Daum C."/>
            <person name="Floudas D."/>
            <person name="Sun H."/>
            <person name="Yadav J.S."/>
            <person name="Pangilinan J."/>
            <person name="Larsson K.H."/>
            <person name="Matsuura K."/>
            <person name="Barry K."/>
            <person name="Labutti K."/>
            <person name="Kuo R."/>
            <person name="Ohm R.A."/>
            <person name="Bhattacharya S.S."/>
            <person name="Shirouzu T."/>
            <person name="Yoshinaga Y."/>
            <person name="Martin F.M."/>
            <person name="Grigoriev I.V."/>
            <person name="Hibbett D.S."/>
        </authorList>
    </citation>
    <scope>NUCLEOTIDE SEQUENCE [LARGE SCALE GENOMIC DNA]</scope>
    <source>
        <strain evidence="3 4">CBS 109695</strain>
    </source>
</reference>
<keyword evidence="4" id="KW-1185">Reference proteome</keyword>
<keyword evidence="2" id="KW-0812">Transmembrane</keyword>
<dbReference type="AlphaFoldDB" id="A0A166CZF5"/>
<evidence type="ECO:0000313" key="3">
    <source>
        <dbReference type="EMBL" id="KZP14159.1"/>
    </source>
</evidence>
<name>A0A166CZF5_9AGAM</name>